<keyword evidence="12" id="KW-1185">Reference proteome</keyword>
<dbReference type="CDD" id="cd00593">
    <property type="entry name" value="RIBOc"/>
    <property type="match status" value="1"/>
</dbReference>
<keyword evidence="4" id="KW-0496">Mitochondrion</keyword>
<dbReference type="InterPro" id="IPR044443">
    <property type="entry name" value="Ribosomal_mL44_DSRM_fung"/>
</dbReference>
<dbReference type="Gene3D" id="1.10.1520.10">
    <property type="entry name" value="Ribonuclease III domain"/>
    <property type="match status" value="1"/>
</dbReference>
<evidence type="ECO:0000256" key="4">
    <source>
        <dbReference type="ARBA" id="ARBA00023128"/>
    </source>
</evidence>
<dbReference type="PANTHER" id="PTHR11207">
    <property type="entry name" value="RIBONUCLEASE III"/>
    <property type="match status" value="1"/>
</dbReference>
<dbReference type="InterPro" id="IPR000999">
    <property type="entry name" value="RNase_III_dom"/>
</dbReference>
<gene>
    <name evidence="11" type="ORF">POCULU_LOCUS3762</name>
</gene>
<dbReference type="CDD" id="cd19873">
    <property type="entry name" value="DSRM_MRPL3_like"/>
    <property type="match status" value="1"/>
</dbReference>
<comment type="caution">
    <text evidence="11">The sequence shown here is derived from an EMBL/GenBank/DDBJ whole genome shotgun (WGS) entry which is preliminary data.</text>
</comment>
<dbReference type="GO" id="GO:0003725">
    <property type="term" value="F:double-stranded RNA binding"/>
    <property type="evidence" value="ECO:0007669"/>
    <property type="project" value="InterPro"/>
</dbReference>
<evidence type="ECO:0000259" key="10">
    <source>
        <dbReference type="PROSITE" id="PS50142"/>
    </source>
</evidence>
<dbReference type="Proteomes" id="UP000789572">
    <property type="component" value="Unassembled WGS sequence"/>
</dbReference>
<evidence type="ECO:0000313" key="11">
    <source>
        <dbReference type="EMBL" id="CAG8524814.1"/>
    </source>
</evidence>
<evidence type="ECO:0000259" key="9">
    <source>
        <dbReference type="PROSITE" id="PS50137"/>
    </source>
</evidence>
<sequence length="296" mass="33128">MPLHVSHSTYVKKPKFKVPTSPDPPARDSISAGMHALGARLNLKFSDRNILLQALTDKTYANTDLPSNEGFQVLGNNAFGLYVTEYLHVKYPRLPLPIFEEILTMYCGHRTLSTFGREVGVDKQVRWQKVTDEALENLESKKPRNIGKVTADAVGAIVGALYSDQGPTAAKNFIHDQFLSRDVNVGAIFEKHIVNPKRDLSYLLRRYSQEPPISRLMAETGRFSKSPVFIVGVYSGEKKIGEGFGSSLKMAEFRAAREALKTHYLKEIKDFELPSVVDNDNVVYRPTEIEDTPAVV</sequence>
<dbReference type="SMART" id="SM00535">
    <property type="entry name" value="RIBOc"/>
    <property type="match status" value="1"/>
</dbReference>
<dbReference type="InterPro" id="IPR044444">
    <property type="entry name" value="Ribosomal_mL44_DSRM_metazoa"/>
</dbReference>
<keyword evidence="5" id="KW-0687">Ribonucleoprotein</keyword>
<accession>A0A9N9AC07</accession>
<dbReference type="AlphaFoldDB" id="A0A9N9AC07"/>
<name>A0A9N9AC07_9GLOM</name>
<dbReference type="Gene3D" id="3.30.160.20">
    <property type="match status" value="1"/>
</dbReference>
<dbReference type="GO" id="GO:0004525">
    <property type="term" value="F:ribonuclease III activity"/>
    <property type="evidence" value="ECO:0007669"/>
    <property type="project" value="InterPro"/>
</dbReference>
<evidence type="ECO:0000256" key="8">
    <source>
        <dbReference type="PROSITE-ProRule" id="PRU00266"/>
    </source>
</evidence>
<organism evidence="11 12">
    <name type="scientific">Paraglomus occultum</name>
    <dbReference type="NCBI Taxonomy" id="144539"/>
    <lineage>
        <taxon>Eukaryota</taxon>
        <taxon>Fungi</taxon>
        <taxon>Fungi incertae sedis</taxon>
        <taxon>Mucoromycota</taxon>
        <taxon>Glomeromycotina</taxon>
        <taxon>Glomeromycetes</taxon>
        <taxon>Paraglomerales</taxon>
        <taxon>Paraglomeraceae</taxon>
        <taxon>Paraglomus</taxon>
    </lineage>
</organism>
<evidence type="ECO:0000256" key="6">
    <source>
        <dbReference type="ARBA" id="ARBA00024034"/>
    </source>
</evidence>
<proteinExistence type="inferred from homology"/>
<comment type="subcellular location">
    <subcellularLocation>
        <location evidence="1">Mitochondrion</location>
    </subcellularLocation>
</comment>
<dbReference type="Pfam" id="PF22892">
    <property type="entry name" value="DSRM_MRPL44"/>
    <property type="match status" value="1"/>
</dbReference>
<dbReference type="InterPro" id="IPR036389">
    <property type="entry name" value="RNase_III_sf"/>
</dbReference>
<dbReference type="InterPro" id="IPR014720">
    <property type="entry name" value="dsRBD_dom"/>
</dbReference>
<keyword evidence="3" id="KW-0689">Ribosomal protein</keyword>
<evidence type="ECO:0000256" key="5">
    <source>
        <dbReference type="ARBA" id="ARBA00023274"/>
    </source>
</evidence>
<evidence type="ECO:0000256" key="1">
    <source>
        <dbReference type="ARBA" id="ARBA00004173"/>
    </source>
</evidence>
<dbReference type="OrthoDB" id="67027at2759"/>
<dbReference type="PROSITE" id="PS50142">
    <property type="entry name" value="RNASE_3_2"/>
    <property type="match status" value="1"/>
</dbReference>
<feature type="domain" description="RNase III" evidence="10">
    <location>
        <begin position="34"/>
        <end position="166"/>
    </location>
</feature>
<dbReference type="Pfam" id="PF14622">
    <property type="entry name" value="Ribonucleas_3_3"/>
    <property type="match status" value="1"/>
</dbReference>
<dbReference type="GO" id="GO:0005739">
    <property type="term" value="C:mitochondrion"/>
    <property type="evidence" value="ECO:0007669"/>
    <property type="project" value="TreeGrafter"/>
</dbReference>
<evidence type="ECO:0000256" key="2">
    <source>
        <dbReference type="ARBA" id="ARBA00022884"/>
    </source>
</evidence>
<comment type="similarity">
    <text evidence="6">Belongs to the ribonuclease III family. Mitochondrion-specific ribosomal protein mL44 subfamily.</text>
</comment>
<dbReference type="GO" id="GO:0003735">
    <property type="term" value="F:structural constituent of ribosome"/>
    <property type="evidence" value="ECO:0007669"/>
    <property type="project" value="TreeGrafter"/>
</dbReference>
<dbReference type="PANTHER" id="PTHR11207:SF32">
    <property type="entry name" value="LARGE RIBOSOMAL SUBUNIT PROTEIN ML44"/>
    <property type="match status" value="1"/>
</dbReference>
<evidence type="ECO:0000313" key="12">
    <source>
        <dbReference type="Proteomes" id="UP000789572"/>
    </source>
</evidence>
<dbReference type="GO" id="GO:0006396">
    <property type="term" value="P:RNA processing"/>
    <property type="evidence" value="ECO:0007669"/>
    <property type="project" value="InterPro"/>
</dbReference>
<protein>
    <recommendedName>
        <fullName evidence="7">Large ribosomal subunit protein mL44</fullName>
    </recommendedName>
</protein>
<feature type="domain" description="DRBM" evidence="9">
    <location>
        <begin position="195"/>
        <end position="265"/>
    </location>
</feature>
<dbReference type="SUPFAM" id="SSF69065">
    <property type="entry name" value="RNase III domain-like"/>
    <property type="match status" value="1"/>
</dbReference>
<dbReference type="SMART" id="SM00358">
    <property type="entry name" value="DSRM"/>
    <property type="match status" value="1"/>
</dbReference>
<keyword evidence="2 8" id="KW-0694">RNA-binding</keyword>
<evidence type="ECO:0000256" key="3">
    <source>
        <dbReference type="ARBA" id="ARBA00022980"/>
    </source>
</evidence>
<dbReference type="SUPFAM" id="SSF54768">
    <property type="entry name" value="dsRNA-binding domain-like"/>
    <property type="match status" value="1"/>
</dbReference>
<evidence type="ECO:0000256" key="7">
    <source>
        <dbReference type="ARBA" id="ARBA00035187"/>
    </source>
</evidence>
<reference evidence="11" key="1">
    <citation type="submission" date="2021-06" db="EMBL/GenBank/DDBJ databases">
        <authorList>
            <person name="Kallberg Y."/>
            <person name="Tangrot J."/>
            <person name="Rosling A."/>
        </authorList>
    </citation>
    <scope>NUCLEOTIDE SEQUENCE</scope>
    <source>
        <strain evidence="11">IA702</strain>
    </source>
</reference>
<dbReference type="EMBL" id="CAJVPJ010000438">
    <property type="protein sequence ID" value="CAG8524814.1"/>
    <property type="molecule type" value="Genomic_DNA"/>
</dbReference>
<dbReference type="PROSITE" id="PS50137">
    <property type="entry name" value="DS_RBD"/>
    <property type="match status" value="1"/>
</dbReference>